<keyword evidence="3" id="KW-1185">Reference proteome</keyword>
<keyword evidence="1" id="KW-0175">Coiled coil</keyword>
<dbReference type="AlphaFoldDB" id="A0A6I6GEL1"/>
<proteinExistence type="predicted"/>
<evidence type="ECO:0000313" key="3">
    <source>
        <dbReference type="Proteomes" id="UP000426027"/>
    </source>
</evidence>
<reference evidence="2 3" key="1">
    <citation type="submission" date="2019-11" db="EMBL/GenBank/DDBJ databases">
        <authorList>
            <person name="Im W.T."/>
        </authorList>
    </citation>
    <scope>NUCLEOTIDE SEQUENCE [LARGE SCALE GENOMIC DNA]</scope>
    <source>
        <strain evidence="2 3">SB-02</strain>
    </source>
</reference>
<evidence type="ECO:0000313" key="2">
    <source>
        <dbReference type="EMBL" id="QGW28820.1"/>
    </source>
</evidence>
<dbReference type="KEGG" id="fls:GLV81_12550"/>
<evidence type="ECO:0008006" key="4">
    <source>
        <dbReference type="Google" id="ProtNLM"/>
    </source>
</evidence>
<dbReference type="EMBL" id="CP046566">
    <property type="protein sequence ID" value="QGW28820.1"/>
    <property type="molecule type" value="Genomic_DNA"/>
</dbReference>
<organism evidence="2 3">
    <name type="scientific">Phnomibacter ginsenosidimutans</name>
    <dbReference type="NCBI Taxonomy" id="2676868"/>
    <lineage>
        <taxon>Bacteria</taxon>
        <taxon>Pseudomonadati</taxon>
        <taxon>Bacteroidota</taxon>
        <taxon>Chitinophagia</taxon>
        <taxon>Chitinophagales</taxon>
        <taxon>Chitinophagaceae</taxon>
        <taxon>Phnomibacter</taxon>
    </lineage>
</organism>
<dbReference type="RefSeq" id="WP_157479173.1">
    <property type="nucleotide sequence ID" value="NZ_CP046566.1"/>
</dbReference>
<name>A0A6I6GEL1_9BACT</name>
<gene>
    <name evidence="2" type="ORF">GLV81_12550</name>
</gene>
<feature type="coiled-coil region" evidence="1">
    <location>
        <begin position="225"/>
        <end position="255"/>
    </location>
</feature>
<sequence length="486" mass="51693">MMKYLKSSFLLSMLLLMTLVGMAQRKHFVYLQTEDLTPFYIQMNGKTHSSTAAGYLLIGKLTDSIYMVRLGVLGSSDVQEYGIKVDGRDAGYVIRKSAETGWSITDINTGTVQMSMELSAAVAAENARKKALEEAEQQRIKDSIATARQAAIDAQLAAEKQRIQDSIQAVATAAEVPKATTETNTVQTVTNPPAVVVAVPATPAAQKTAEEKTVPSAEKKTLSPADSLAQVIAQKEQELKALQAALQAANEAKTKPVVAADSAKTTVKATVPVPPTSNETADKKPALLDMEFSMKQDSAAAQKNPPAVKDTAAVTIVAVDTVVAKPAAVNEKPAQDSVVKEVVVIEKPAQDSIAQPAPVVEKVADKPAPKVVAAADSVAVSNTPAIKRSPCVDILSRSDVDAAMAANGKLSNADEIAAAYTTLFKDKCVTTTNLKKICNSLASDVSRYKVLEAAYPYTVDYYAFGELSGLIKDSYYSSKFKSLIQQ</sequence>
<accession>A0A6I6GEL1</accession>
<protein>
    <recommendedName>
        <fullName evidence="4">DUF4476 domain-containing protein</fullName>
    </recommendedName>
</protein>
<dbReference type="Proteomes" id="UP000426027">
    <property type="component" value="Chromosome"/>
</dbReference>
<evidence type="ECO:0000256" key="1">
    <source>
        <dbReference type="SAM" id="Coils"/>
    </source>
</evidence>